<dbReference type="RefSeq" id="WP_220196211.1">
    <property type="nucleotide sequence ID" value="NZ_BNJF01000002.1"/>
</dbReference>
<dbReference type="Proteomes" id="UP000612362">
    <property type="component" value="Unassembled WGS sequence"/>
</dbReference>
<evidence type="ECO:0000256" key="10">
    <source>
        <dbReference type="RuleBase" id="RU366002"/>
    </source>
</evidence>
<comment type="caution">
    <text evidence="10">Lacks conserved residue(s) required for the propagation of feature annotation.</text>
</comment>
<dbReference type="GO" id="GO:0015385">
    <property type="term" value="F:sodium:proton antiporter activity"/>
    <property type="evidence" value="ECO:0007669"/>
    <property type="project" value="InterPro"/>
</dbReference>
<keyword evidence="9 10" id="KW-0739">Sodium transport</keyword>
<reference evidence="12" key="1">
    <citation type="submission" date="2020-10" db="EMBL/GenBank/DDBJ databases">
        <title>Taxonomic study of unclassified bacteria belonging to the class Ktedonobacteria.</title>
        <authorList>
            <person name="Yabe S."/>
            <person name="Wang C.M."/>
            <person name="Zheng Y."/>
            <person name="Sakai Y."/>
            <person name="Cavaletti L."/>
            <person name="Monciardini P."/>
            <person name="Donadio S."/>
        </authorList>
    </citation>
    <scope>NUCLEOTIDE SEQUENCE</scope>
    <source>
        <strain evidence="12">SOSP1-1</strain>
    </source>
</reference>
<dbReference type="InterPro" id="IPR006153">
    <property type="entry name" value="Cation/H_exchanger_TM"/>
</dbReference>
<protein>
    <submittedName>
        <fullName evidence="12">Na+/H+ antiporter</fullName>
    </submittedName>
</protein>
<feature type="transmembrane region" description="Helical" evidence="10">
    <location>
        <begin position="380"/>
        <end position="403"/>
    </location>
</feature>
<evidence type="ECO:0000256" key="5">
    <source>
        <dbReference type="ARBA" id="ARBA00022989"/>
    </source>
</evidence>
<dbReference type="AlphaFoldDB" id="A0A8J3I7K0"/>
<evidence type="ECO:0000256" key="1">
    <source>
        <dbReference type="ARBA" id="ARBA00004651"/>
    </source>
</evidence>
<organism evidence="12 13">
    <name type="scientific">Ktedonospora formicarum</name>
    <dbReference type="NCBI Taxonomy" id="2778364"/>
    <lineage>
        <taxon>Bacteria</taxon>
        <taxon>Bacillati</taxon>
        <taxon>Chloroflexota</taxon>
        <taxon>Ktedonobacteria</taxon>
        <taxon>Ktedonobacterales</taxon>
        <taxon>Ktedonobacteraceae</taxon>
        <taxon>Ktedonospora</taxon>
    </lineage>
</organism>
<evidence type="ECO:0000259" key="11">
    <source>
        <dbReference type="Pfam" id="PF00999"/>
    </source>
</evidence>
<comment type="caution">
    <text evidence="12">The sequence shown here is derived from an EMBL/GenBank/DDBJ whole genome shotgun (WGS) entry which is preliminary data.</text>
</comment>
<name>A0A8J3I7K0_9CHLR</name>
<dbReference type="PANTHER" id="PTHR10110">
    <property type="entry name" value="SODIUM/HYDROGEN EXCHANGER"/>
    <property type="match status" value="1"/>
</dbReference>
<proteinExistence type="inferred from homology"/>
<keyword evidence="5 10" id="KW-1133">Transmembrane helix</keyword>
<feature type="transmembrane region" description="Helical" evidence="10">
    <location>
        <begin position="82"/>
        <end position="105"/>
    </location>
</feature>
<dbReference type="InterPro" id="IPR018422">
    <property type="entry name" value="Cation/H_exchanger_CPA1"/>
</dbReference>
<feature type="transmembrane region" description="Helical" evidence="10">
    <location>
        <begin position="53"/>
        <end position="70"/>
    </location>
</feature>
<feature type="transmembrane region" description="Helical" evidence="10">
    <location>
        <begin position="111"/>
        <end position="132"/>
    </location>
</feature>
<sequence>MAVETILALLAVMLILVAIAHKLGIPEPILLVTGGLAISLVPGLPRVTLEPDIVFVLFLPPIIQLSAYDTSMRDFRTNLRSIGLMAIGLVLASMIAVAVIAHMLIPSLPWPAAFVLGAIVAPPDAVAASSIAKRFRLPRIIVTVLEGESLLNDATSLVAYRTAVVAVVTGAFSMWQAGGEFLLSSLGGIAIGIAGGFVVTPFFRRLANDVPVYLTFTFLSGFAVYLLADALHASGVLAVIALGLFYAQPRFSTMTPVLRIQGTAIWEMVVFLLNGMIFILIGLQLRGVVERLAEAHISLISAVVYAIVVCFVLAAVRMIWVFPGAYLGRIGGKVQREVPPWQHILIVGWTGMRGIVSLASALALPLVIEGGAPFPQRDLIIFITFVIILVTIIGQGLSLPLLIRWLKITTDGSEEREKHKARLKVALSAQTRLHELVEQELITKEFALKMKKRYASRVQLHTARYHGERDEEAEVHSTKVAQLEQDLLEVELDALVRLRNEEWISDEVMRRVQQELDFEWLRLEGEQDRGA</sequence>
<feature type="transmembrane region" description="Helical" evidence="10">
    <location>
        <begin position="264"/>
        <end position="285"/>
    </location>
</feature>
<gene>
    <name evidence="12" type="ORF">KSX_50270</name>
</gene>
<evidence type="ECO:0000256" key="7">
    <source>
        <dbReference type="ARBA" id="ARBA00023065"/>
    </source>
</evidence>
<evidence type="ECO:0000256" key="3">
    <source>
        <dbReference type="ARBA" id="ARBA00022475"/>
    </source>
</evidence>
<dbReference type="InterPro" id="IPR004705">
    <property type="entry name" value="Cation/H_exchanger_CPA1_bac"/>
</dbReference>
<accession>A0A8J3I7K0</accession>
<dbReference type="EMBL" id="BNJF01000002">
    <property type="protein sequence ID" value="GHO46864.1"/>
    <property type="molecule type" value="Genomic_DNA"/>
</dbReference>
<evidence type="ECO:0000256" key="4">
    <source>
        <dbReference type="ARBA" id="ARBA00022692"/>
    </source>
</evidence>
<dbReference type="GO" id="GO:0005886">
    <property type="term" value="C:plasma membrane"/>
    <property type="evidence" value="ECO:0007669"/>
    <property type="project" value="UniProtKB-SubCell"/>
</dbReference>
<evidence type="ECO:0000256" key="8">
    <source>
        <dbReference type="ARBA" id="ARBA00023136"/>
    </source>
</evidence>
<dbReference type="NCBIfam" id="TIGR00831">
    <property type="entry name" value="a_cpa1"/>
    <property type="match status" value="1"/>
</dbReference>
<dbReference type="GO" id="GO:0015386">
    <property type="term" value="F:potassium:proton antiporter activity"/>
    <property type="evidence" value="ECO:0007669"/>
    <property type="project" value="TreeGrafter"/>
</dbReference>
<feature type="transmembrane region" description="Helical" evidence="10">
    <location>
        <begin position="297"/>
        <end position="322"/>
    </location>
</feature>
<evidence type="ECO:0000313" key="12">
    <source>
        <dbReference type="EMBL" id="GHO46864.1"/>
    </source>
</evidence>
<keyword evidence="13" id="KW-1185">Reference proteome</keyword>
<dbReference type="Gene3D" id="6.10.140.1330">
    <property type="match status" value="1"/>
</dbReference>
<dbReference type="GO" id="GO:0051453">
    <property type="term" value="P:regulation of intracellular pH"/>
    <property type="evidence" value="ECO:0007669"/>
    <property type="project" value="TreeGrafter"/>
</dbReference>
<feature type="transmembrane region" description="Helical" evidence="10">
    <location>
        <begin position="181"/>
        <end position="203"/>
    </location>
</feature>
<dbReference type="GO" id="GO:0098719">
    <property type="term" value="P:sodium ion import across plasma membrane"/>
    <property type="evidence" value="ECO:0007669"/>
    <property type="project" value="TreeGrafter"/>
</dbReference>
<comment type="similarity">
    <text evidence="10">Belongs to the monovalent cation:proton antiporter 1 (CPA1) transporter (TC 2.A.36) family.</text>
</comment>
<keyword evidence="2 10" id="KW-0813">Transport</keyword>
<keyword evidence="10" id="KW-0050">Antiport</keyword>
<keyword evidence="4 10" id="KW-0812">Transmembrane</keyword>
<evidence type="ECO:0000256" key="9">
    <source>
        <dbReference type="ARBA" id="ARBA00023201"/>
    </source>
</evidence>
<feature type="transmembrane region" description="Helical" evidence="10">
    <location>
        <begin position="234"/>
        <end position="252"/>
    </location>
</feature>
<dbReference type="Pfam" id="PF00999">
    <property type="entry name" value="Na_H_Exchanger"/>
    <property type="match status" value="1"/>
</dbReference>
<keyword evidence="3 10" id="KW-1003">Cell membrane</keyword>
<comment type="function">
    <text evidence="10">Na(+)/H(+) antiporter that extrudes sodium in exchange for external protons.</text>
</comment>
<evidence type="ECO:0000313" key="13">
    <source>
        <dbReference type="Proteomes" id="UP000612362"/>
    </source>
</evidence>
<keyword evidence="6 10" id="KW-0915">Sodium</keyword>
<comment type="subcellular location">
    <subcellularLocation>
        <location evidence="1 10">Cell membrane</location>
        <topology evidence="1 10">Multi-pass membrane protein</topology>
    </subcellularLocation>
</comment>
<dbReference type="PANTHER" id="PTHR10110:SF86">
    <property type="entry name" value="SODIUM_HYDROGEN EXCHANGER 7"/>
    <property type="match status" value="1"/>
</dbReference>
<keyword evidence="8 10" id="KW-0472">Membrane</keyword>
<feature type="domain" description="Cation/H+ exchanger transmembrane" evidence="11">
    <location>
        <begin position="13"/>
        <end position="405"/>
    </location>
</feature>
<evidence type="ECO:0000256" key="6">
    <source>
        <dbReference type="ARBA" id="ARBA00023053"/>
    </source>
</evidence>
<feature type="transmembrane region" description="Helical" evidence="10">
    <location>
        <begin position="343"/>
        <end position="368"/>
    </location>
</feature>
<keyword evidence="7 10" id="KW-0406">Ion transport</keyword>
<evidence type="ECO:0000256" key="2">
    <source>
        <dbReference type="ARBA" id="ARBA00022448"/>
    </source>
</evidence>